<reference evidence="1 2" key="1">
    <citation type="journal article" date="2010" name="PLoS ONE">
        <title>The genome sequence of the rumen methanogen Methanobrevibacter ruminantium reveals new possibilities for controlling ruminant methane emissions.</title>
        <authorList>
            <person name="Leahy S.C."/>
            <person name="Kelly W.J."/>
            <person name="Altermann E."/>
            <person name="Ronimus R.S."/>
            <person name="Yeoman C.J."/>
            <person name="Pacheco D.M."/>
            <person name="Li D."/>
            <person name="Kong Z."/>
            <person name="McTavish S."/>
            <person name="Sang C."/>
            <person name="Lambie S.C."/>
            <person name="Janssen P.H."/>
            <person name="Dey D."/>
            <person name="Attwood G.T."/>
        </authorList>
    </citation>
    <scope>NUCLEOTIDE SEQUENCE [LARGE SCALE GENOMIC DNA]</scope>
    <source>
        <strain evidence="2">ATCC 35063 / DSM 1093 / JCM 13430 / OCM 146 / M1</strain>
    </source>
</reference>
<dbReference type="HOGENOM" id="CLU_859464_0_0_2"/>
<organism evidence="1 2">
    <name type="scientific">Methanobrevibacter ruminantium (strain ATCC 35063 / DSM 1093 / JCM 13430 / OCM 146 / M1)</name>
    <name type="common">Methanobacterium ruminantium</name>
    <dbReference type="NCBI Taxonomy" id="634498"/>
    <lineage>
        <taxon>Archaea</taxon>
        <taxon>Methanobacteriati</taxon>
        <taxon>Methanobacteriota</taxon>
        <taxon>Methanomada group</taxon>
        <taxon>Methanobacteria</taxon>
        <taxon>Methanobacteriales</taxon>
        <taxon>Methanobacteriaceae</taxon>
        <taxon>Methanobrevibacter</taxon>
    </lineage>
</organism>
<evidence type="ECO:0000313" key="2">
    <source>
        <dbReference type="Proteomes" id="UP000008680"/>
    </source>
</evidence>
<evidence type="ECO:0000313" key="1">
    <source>
        <dbReference type="EMBL" id="ADC47943.1"/>
    </source>
</evidence>
<accession>D3E0W9</accession>
<dbReference type="EMBL" id="CP001719">
    <property type="protein sequence ID" value="ADC47943.1"/>
    <property type="molecule type" value="Genomic_DNA"/>
</dbReference>
<keyword evidence="2" id="KW-1185">Reference proteome</keyword>
<name>D3E0W9_METRM</name>
<sequence>MKRPKKMYNPEDMFIKRSNTYLGRVMHSFLKLPGRYVNSRTNQYPDFFGKERKTDATILVDLELEMEESEVLESSYEVFVSEKETEEIPQLAECLHNEKGKMIIDIEDESSKVDKQTLAKDFEYNYIIHYESGLPVYSVITTPIPLKRCKTCYISGNTVFKPIIKSYDEMDGEAKLKEFQEKYERGEYFSDLEGYELISIPRMYGEKGNEVIEEVCILFNKIKMKNGRVKIQLARCLDCLINKYGGTLEEINRLEGLINMTKLINLEKEYEDRLRQEGEEKGRQKGRQEGRLEGKLELARQFVEELGVDKVSKISKIEKNLLL</sequence>
<dbReference type="PATRIC" id="fig|634498.28.peg.2095"/>
<dbReference type="AlphaFoldDB" id="D3E0W9"/>
<gene>
    <name evidence="1" type="ordered locus">mru_2093</name>
</gene>
<dbReference type="KEGG" id="mru:mru_2093"/>
<proteinExistence type="predicted"/>
<dbReference type="Proteomes" id="UP000008680">
    <property type="component" value="Chromosome"/>
</dbReference>
<protein>
    <submittedName>
        <fullName evidence="1">Uncharacterized protein</fullName>
    </submittedName>
</protein>
<dbReference type="RefSeq" id="WP_012956891.1">
    <property type="nucleotide sequence ID" value="NC_013790.1"/>
</dbReference>
<dbReference type="GeneID" id="8771772"/>
<dbReference type="eggNOG" id="arCOG10868">
    <property type="taxonomic scope" value="Archaea"/>
</dbReference>